<keyword evidence="7" id="KW-0297">G-protein coupled receptor</keyword>
<evidence type="ECO:0000256" key="4">
    <source>
        <dbReference type="ARBA" id="ARBA00022692"/>
    </source>
</evidence>
<dbReference type="InterPro" id="IPR032675">
    <property type="entry name" value="LRR_dom_sf"/>
</dbReference>
<dbReference type="InterPro" id="IPR000276">
    <property type="entry name" value="GPCR_Rhodpsn"/>
</dbReference>
<reference evidence="13 14" key="1">
    <citation type="submission" date="2022-05" db="EMBL/GenBank/DDBJ databases">
        <authorList>
            <consortium name="Genoscope - CEA"/>
            <person name="William W."/>
        </authorList>
    </citation>
    <scope>NUCLEOTIDE SEQUENCE [LARGE SCALE GENOMIC DNA]</scope>
</reference>
<protein>
    <recommendedName>
        <fullName evidence="12">G-protein coupled receptors family 1 profile domain-containing protein</fullName>
    </recommendedName>
</protein>
<evidence type="ECO:0000256" key="6">
    <source>
        <dbReference type="ARBA" id="ARBA00022989"/>
    </source>
</evidence>
<keyword evidence="3" id="KW-0433">Leucine-rich repeat</keyword>
<keyword evidence="14" id="KW-1185">Reference proteome</keyword>
<keyword evidence="9" id="KW-0675">Receptor</keyword>
<keyword evidence="2" id="KW-1003">Cell membrane</keyword>
<dbReference type="SMART" id="SM00369">
    <property type="entry name" value="LRR_TYP"/>
    <property type="match status" value="4"/>
</dbReference>
<evidence type="ECO:0000256" key="2">
    <source>
        <dbReference type="ARBA" id="ARBA00022475"/>
    </source>
</evidence>
<feature type="transmembrane region" description="Helical" evidence="11">
    <location>
        <begin position="410"/>
        <end position="431"/>
    </location>
</feature>
<dbReference type="InterPro" id="IPR017452">
    <property type="entry name" value="GPCR_Rhodpsn_7TM"/>
</dbReference>
<keyword evidence="8 11" id="KW-0472">Membrane</keyword>
<comment type="subcellular location">
    <subcellularLocation>
        <location evidence="1">Cell membrane</location>
        <topology evidence="1">Multi-pass membrane protein</topology>
    </subcellularLocation>
</comment>
<evidence type="ECO:0000256" key="1">
    <source>
        <dbReference type="ARBA" id="ARBA00004651"/>
    </source>
</evidence>
<organism evidence="13 14">
    <name type="scientific">Porites evermanni</name>
    <dbReference type="NCBI Taxonomy" id="104178"/>
    <lineage>
        <taxon>Eukaryota</taxon>
        <taxon>Metazoa</taxon>
        <taxon>Cnidaria</taxon>
        <taxon>Anthozoa</taxon>
        <taxon>Hexacorallia</taxon>
        <taxon>Scleractinia</taxon>
        <taxon>Fungiina</taxon>
        <taxon>Poritidae</taxon>
        <taxon>Porites</taxon>
    </lineage>
</organism>
<evidence type="ECO:0000259" key="12">
    <source>
        <dbReference type="PROSITE" id="PS50262"/>
    </source>
</evidence>
<feature type="transmembrane region" description="Helical" evidence="11">
    <location>
        <begin position="368"/>
        <end position="389"/>
    </location>
</feature>
<feature type="transmembrane region" description="Helical" evidence="11">
    <location>
        <begin position="501"/>
        <end position="522"/>
    </location>
</feature>
<dbReference type="InterPro" id="IPR001611">
    <property type="entry name" value="Leu-rich_rpt"/>
</dbReference>
<evidence type="ECO:0000313" key="14">
    <source>
        <dbReference type="Proteomes" id="UP001159427"/>
    </source>
</evidence>
<keyword evidence="10" id="KW-0807">Transducer</keyword>
<dbReference type="EMBL" id="CALNXI010003521">
    <property type="protein sequence ID" value="CAH3193556.1"/>
    <property type="molecule type" value="Genomic_DNA"/>
</dbReference>
<sequence>MAKDTPYFLTWQIFVAIVSVNRASQQHNASNSASEIETCPKGCFCSPCPLLDIPDSLAVHCSGNLTHEDLDMAGPKKICSLDLSRNNIEDISFALFKNVSAAQNLTLSHNLIEVIPGNIFVNLKSLKFLFLEYNKIQIITEDTFNGLEKLEYLNLAHNNLRKWHGTLSKDLPKLQFLNIMENYKFKIKASKDKLLVDTALRTILGITTTSKGCVQCNYSRVKVPLEILIQPKGCEYIPSHNMPAIYEFQTKYWYYEGTCSANVNKSCTIALIPMHKVRKKYRSFCWDRGRSLRPVEYFLGIVALLFNFVVIATILCNRHLITKTSMYLTAQLAFGDLFLAVFSLTIANGHGIMTDPGIRQWREHQCPYFRSLLIIGQTFEAFTSAVMTLERYLVIVYCMRPNLRISLRQSCFLSVFTCIFASFACFAIQYFDAPIIRDNFMCVLVQNFRTSKRILASQVLMLLFVGIYLTVIGMYIHIYFSVRKSEQSAGIKRETSLAKRISIIVFSNMLLYAVPNLSIVIYSTGNLNLLSDQEINFVLRLWLPPVCMIANACLNPFLFAFRNEQFLTSLRQVAQKIFPPVCPAVKPPFGKPFNQVGLYVVNSGESGQNSSQLTLNESL</sequence>
<dbReference type="SUPFAM" id="SSF52058">
    <property type="entry name" value="L domain-like"/>
    <property type="match status" value="1"/>
</dbReference>
<dbReference type="SUPFAM" id="SSF81321">
    <property type="entry name" value="Family A G protein-coupled receptor-like"/>
    <property type="match status" value="1"/>
</dbReference>
<evidence type="ECO:0000256" key="3">
    <source>
        <dbReference type="ARBA" id="ARBA00022614"/>
    </source>
</evidence>
<dbReference type="PRINTS" id="PR00237">
    <property type="entry name" value="GPCRRHODOPSN"/>
</dbReference>
<evidence type="ECO:0000256" key="7">
    <source>
        <dbReference type="ARBA" id="ARBA00023040"/>
    </source>
</evidence>
<evidence type="ECO:0000256" key="11">
    <source>
        <dbReference type="SAM" id="Phobius"/>
    </source>
</evidence>
<dbReference type="Proteomes" id="UP001159427">
    <property type="component" value="Unassembled WGS sequence"/>
</dbReference>
<evidence type="ECO:0000256" key="8">
    <source>
        <dbReference type="ARBA" id="ARBA00023136"/>
    </source>
</evidence>
<comment type="caution">
    <text evidence="13">The sequence shown here is derived from an EMBL/GenBank/DDBJ whole genome shotgun (WGS) entry which is preliminary data.</text>
</comment>
<evidence type="ECO:0000256" key="5">
    <source>
        <dbReference type="ARBA" id="ARBA00022737"/>
    </source>
</evidence>
<keyword evidence="4 11" id="KW-0812">Transmembrane</keyword>
<dbReference type="PANTHER" id="PTHR24372">
    <property type="entry name" value="GLYCOPROTEIN HORMONE RECEPTOR"/>
    <property type="match status" value="1"/>
</dbReference>
<keyword evidence="5" id="KW-0677">Repeat</keyword>
<evidence type="ECO:0000313" key="13">
    <source>
        <dbReference type="EMBL" id="CAH3193556.1"/>
    </source>
</evidence>
<evidence type="ECO:0000256" key="9">
    <source>
        <dbReference type="ARBA" id="ARBA00023170"/>
    </source>
</evidence>
<proteinExistence type="predicted"/>
<feature type="transmembrane region" description="Helical" evidence="11">
    <location>
        <begin position="297"/>
        <end position="316"/>
    </location>
</feature>
<dbReference type="Pfam" id="PF00001">
    <property type="entry name" value="7tm_1"/>
    <property type="match status" value="1"/>
</dbReference>
<feature type="transmembrane region" description="Helical" evidence="11">
    <location>
        <begin position="542"/>
        <end position="561"/>
    </location>
</feature>
<feature type="domain" description="G-protein coupled receptors family 1 profile" evidence="12">
    <location>
        <begin position="306"/>
        <end position="559"/>
    </location>
</feature>
<dbReference type="Pfam" id="PF13855">
    <property type="entry name" value="LRR_8"/>
    <property type="match status" value="1"/>
</dbReference>
<feature type="transmembrane region" description="Helical" evidence="11">
    <location>
        <begin position="328"/>
        <end position="348"/>
    </location>
</feature>
<evidence type="ECO:0000256" key="10">
    <source>
        <dbReference type="ARBA" id="ARBA00023224"/>
    </source>
</evidence>
<dbReference type="Gene3D" id="3.80.10.10">
    <property type="entry name" value="Ribonuclease Inhibitor"/>
    <property type="match status" value="1"/>
</dbReference>
<dbReference type="Gene3D" id="1.20.1070.10">
    <property type="entry name" value="Rhodopsin 7-helix transmembrane proteins"/>
    <property type="match status" value="1"/>
</dbReference>
<accession>A0ABN8SPN1</accession>
<dbReference type="PROSITE" id="PS50262">
    <property type="entry name" value="G_PROTEIN_RECEP_F1_2"/>
    <property type="match status" value="1"/>
</dbReference>
<gene>
    <name evidence="13" type="ORF">PEVE_00026096</name>
</gene>
<dbReference type="PANTHER" id="PTHR24372:SF77">
    <property type="entry name" value="G-PROTEIN COUPLED RECEPTORS FAMILY 1 PROFILE DOMAIN-CONTAINING PROTEIN"/>
    <property type="match status" value="1"/>
</dbReference>
<name>A0ABN8SPN1_9CNID</name>
<feature type="transmembrane region" description="Helical" evidence="11">
    <location>
        <begin position="459"/>
        <end position="480"/>
    </location>
</feature>
<keyword evidence="6 11" id="KW-1133">Transmembrane helix</keyword>
<dbReference type="InterPro" id="IPR003591">
    <property type="entry name" value="Leu-rich_rpt_typical-subtyp"/>
</dbReference>